<keyword evidence="7" id="KW-1185">Reference proteome</keyword>
<dbReference type="GO" id="GO:0015768">
    <property type="term" value="P:maltose transport"/>
    <property type="evidence" value="ECO:0007669"/>
    <property type="project" value="TreeGrafter"/>
</dbReference>
<evidence type="ECO:0000256" key="3">
    <source>
        <dbReference type="ARBA" id="ARBA00022729"/>
    </source>
</evidence>
<dbReference type="SUPFAM" id="SSF53850">
    <property type="entry name" value="Periplasmic binding protein-like II"/>
    <property type="match status" value="1"/>
</dbReference>
<keyword evidence="5" id="KW-0762">Sugar transport</keyword>
<dbReference type="PROSITE" id="PS51257">
    <property type="entry name" value="PROKAR_LIPOPROTEIN"/>
    <property type="match status" value="1"/>
</dbReference>
<keyword evidence="2" id="KW-0813">Transport</keyword>
<gene>
    <name evidence="5" type="ORF">J2S90_002708</name>
    <name evidence="6" type="ORF">J2S93_003194</name>
</gene>
<name>A0AAW8DBK6_9MICC</name>
<feature type="chain" id="PRO_5043812837" evidence="4">
    <location>
        <begin position="25"/>
        <end position="436"/>
    </location>
</feature>
<dbReference type="GO" id="GO:0055052">
    <property type="term" value="C:ATP-binding cassette (ABC) transporter complex, substrate-binding subunit-containing"/>
    <property type="evidence" value="ECO:0007669"/>
    <property type="project" value="TreeGrafter"/>
</dbReference>
<dbReference type="GO" id="GO:1901982">
    <property type="term" value="F:maltose binding"/>
    <property type="evidence" value="ECO:0007669"/>
    <property type="project" value="TreeGrafter"/>
</dbReference>
<dbReference type="Proteomes" id="UP001230951">
    <property type="component" value="Unassembled WGS sequence"/>
</dbReference>
<evidence type="ECO:0000313" key="8">
    <source>
        <dbReference type="Proteomes" id="UP001242995"/>
    </source>
</evidence>
<dbReference type="EMBL" id="JAUSRG010000007">
    <property type="protein sequence ID" value="MDP9905737.1"/>
    <property type="molecule type" value="Genomic_DNA"/>
</dbReference>
<evidence type="ECO:0000313" key="6">
    <source>
        <dbReference type="EMBL" id="MDQ0181755.1"/>
    </source>
</evidence>
<dbReference type="Pfam" id="PF01547">
    <property type="entry name" value="SBP_bac_1"/>
    <property type="match status" value="1"/>
</dbReference>
<reference evidence="5 7" key="1">
    <citation type="submission" date="2023-07" db="EMBL/GenBank/DDBJ databases">
        <title>Sorghum-associated microbial communities from plants grown in Nebraska, USA.</title>
        <authorList>
            <person name="Schachtman D."/>
        </authorList>
    </citation>
    <scope>NUCLEOTIDE SEQUENCE</scope>
    <source>
        <strain evidence="5">DS1006</strain>
        <strain evidence="6 7">DS1016</strain>
    </source>
</reference>
<dbReference type="Proteomes" id="UP001242995">
    <property type="component" value="Unassembled WGS sequence"/>
</dbReference>
<dbReference type="PANTHER" id="PTHR30061">
    <property type="entry name" value="MALTOSE-BINDING PERIPLASMIC PROTEIN"/>
    <property type="match status" value="1"/>
</dbReference>
<accession>A0AAW8DBK6</accession>
<protein>
    <submittedName>
        <fullName evidence="5">Multiple sugar transport system substrate-binding protein</fullName>
    </submittedName>
</protein>
<proteinExistence type="inferred from homology"/>
<feature type="signal peptide" evidence="4">
    <location>
        <begin position="1"/>
        <end position="24"/>
    </location>
</feature>
<sequence length="436" mass="46664">MKHGKISSRVLSLTAIAVIGAGLAACGGGASSSTASGANSATTAKGPIKIWYSNNEFEVKWGKDMVASWNAAHPDQQVDAQEIPAGKSSEEVIGAAITAGNAPCLVFNTAPVAVPQFQKQGGLVPLDSFPDGAQYIKDRTGDLANQYKSSDGKTYQLPWKSNPVVLFYNKDVFAKAGLDPEKPKLATQSEFLDTARTLVKSGAVANAVWPSPTSDFYQPWFDFYPFYAANSGGTTLLKDGKSTFNSDQGKQVATMFQTLYKENLASKEAYKGDSFADGKAGMSLAGPWAVAAYKGKVNWGTVPVPGAQAQTDGSTFSDAKNIAMYSSCKNQGTAWEVMKFATSKEQDGKLLSGTGQMPMRKDLATTYADYFSQNPAYKTFADEAARTVEVPNVTNSVQIWQTFRDAWSKSVIFGNQSIDDAFKGASDKINQLAAQK</sequence>
<keyword evidence="3 4" id="KW-0732">Signal</keyword>
<evidence type="ECO:0000313" key="7">
    <source>
        <dbReference type="Proteomes" id="UP001230951"/>
    </source>
</evidence>
<evidence type="ECO:0000256" key="1">
    <source>
        <dbReference type="ARBA" id="ARBA00008520"/>
    </source>
</evidence>
<evidence type="ECO:0000256" key="4">
    <source>
        <dbReference type="SAM" id="SignalP"/>
    </source>
</evidence>
<dbReference type="GO" id="GO:0042956">
    <property type="term" value="P:maltodextrin transmembrane transport"/>
    <property type="evidence" value="ECO:0007669"/>
    <property type="project" value="TreeGrafter"/>
</dbReference>
<comment type="caution">
    <text evidence="5">The sequence shown here is derived from an EMBL/GenBank/DDBJ whole genome shotgun (WGS) entry which is preliminary data.</text>
</comment>
<organism evidence="5 8">
    <name type="scientific">Arthrobacter bambusae</name>
    <dbReference type="NCBI Taxonomy" id="1338426"/>
    <lineage>
        <taxon>Bacteria</taxon>
        <taxon>Bacillati</taxon>
        <taxon>Actinomycetota</taxon>
        <taxon>Actinomycetes</taxon>
        <taxon>Micrococcales</taxon>
        <taxon>Micrococcaceae</taxon>
        <taxon>Arthrobacter</taxon>
    </lineage>
</organism>
<dbReference type="Gene3D" id="3.40.190.10">
    <property type="entry name" value="Periplasmic binding protein-like II"/>
    <property type="match status" value="2"/>
</dbReference>
<evidence type="ECO:0000256" key="2">
    <source>
        <dbReference type="ARBA" id="ARBA00022448"/>
    </source>
</evidence>
<dbReference type="AlphaFoldDB" id="A0AAW8DBK6"/>
<dbReference type="PANTHER" id="PTHR30061:SF50">
    <property type="entry name" value="MALTOSE_MALTODEXTRIN-BINDING PERIPLASMIC PROTEIN"/>
    <property type="match status" value="1"/>
</dbReference>
<dbReference type="EMBL" id="JAUSTF010000007">
    <property type="protein sequence ID" value="MDQ0181755.1"/>
    <property type="molecule type" value="Genomic_DNA"/>
</dbReference>
<dbReference type="InterPro" id="IPR006059">
    <property type="entry name" value="SBP"/>
</dbReference>
<evidence type="ECO:0000313" key="5">
    <source>
        <dbReference type="EMBL" id="MDP9905737.1"/>
    </source>
</evidence>
<comment type="similarity">
    <text evidence="1">Belongs to the bacterial solute-binding protein 1 family.</text>
</comment>
<dbReference type="RefSeq" id="WP_059389409.1">
    <property type="nucleotide sequence ID" value="NZ_JAUSRG010000007.1"/>
</dbReference>